<dbReference type="Gene3D" id="3.40.50.1820">
    <property type="entry name" value="alpha/beta hydrolase"/>
    <property type="match status" value="1"/>
</dbReference>
<dbReference type="PANTHER" id="PTHR11802">
    <property type="entry name" value="SERINE PROTEASE FAMILY S10 SERINE CARBOXYPEPTIDASE"/>
    <property type="match status" value="1"/>
</dbReference>
<evidence type="ECO:0000313" key="3">
    <source>
        <dbReference type="Proteomes" id="UP000436088"/>
    </source>
</evidence>
<comment type="caution">
    <text evidence="2">The sequence shown here is derived from an EMBL/GenBank/DDBJ whole genome shotgun (WGS) entry which is preliminary data.</text>
</comment>
<dbReference type="InterPro" id="IPR001563">
    <property type="entry name" value="Peptidase_S10"/>
</dbReference>
<comment type="similarity">
    <text evidence="1">Belongs to the peptidase S10 family.</text>
</comment>
<dbReference type="SUPFAM" id="SSF53474">
    <property type="entry name" value="alpha/beta-Hydrolases"/>
    <property type="match status" value="1"/>
</dbReference>
<dbReference type="PANTHER" id="PTHR11802:SF29">
    <property type="entry name" value="SERINE CARBOXYPEPTIDASE-LIKE 19"/>
    <property type="match status" value="1"/>
</dbReference>
<dbReference type="EMBL" id="VEPZ02000784">
    <property type="protein sequence ID" value="KAE8719577.1"/>
    <property type="molecule type" value="Genomic_DNA"/>
</dbReference>
<sequence length="225" mass="25219">MLLMSRFRTHSRYVGVGESEQGQISVTKSEDVQLFYYFVKSERKPEEDPLLLWLTGGPGCSSFSGLVFEIGPLKFEVVEYNGSLPKLASSIIFVDSPVGTGFSYSRNDRAMRTSDSKQVGHLHQFLLKWLMDHLDFISNPVYVAGDSYSGIPVPVLAQQISNGLLAHCLARFGDDCWLGILLGKPTHRLEERVHLTRRLLDPRVESGSESNLFELLDRVPVGLLM</sequence>
<dbReference type="GO" id="GO:0006508">
    <property type="term" value="P:proteolysis"/>
    <property type="evidence" value="ECO:0007669"/>
    <property type="project" value="InterPro"/>
</dbReference>
<evidence type="ECO:0000256" key="1">
    <source>
        <dbReference type="ARBA" id="ARBA00009431"/>
    </source>
</evidence>
<proteinExistence type="inferred from homology"/>
<dbReference type="Proteomes" id="UP000436088">
    <property type="component" value="Unassembled WGS sequence"/>
</dbReference>
<reference evidence="2" key="1">
    <citation type="submission" date="2019-09" db="EMBL/GenBank/DDBJ databases">
        <title>Draft genome information of white flower Hibiscus syriacus.</title>
        <authorList>
            <person name="Kim Y.-M."/>
        </authorList>
    </citation>
    <scope>NUCLEOTIDE SEQUENCE [LARGE SCALE GENOMIC DNA]</scope>
    <source>
        <strain evidence="2">YM2019G1</strain>
    </source>
</reference>
<dbReference type="GO" id="GO:0004185">
    <property type="term" value="F:serine-type carboxypeptidase activity"/>
    <property type="evidence" value="ECO:0007669"/>
    <property type="project" value="InterPro"/>
</dbReference>
<organism evidence="2 3">
    <name type="scientific">Hibiscus syriacus</name>
    <name type="common">Rose of Sharon</name>
    <dbReference type="NCBI Taxonomy" id="106335"/>
    <lineage>
        <taxon>Eukaryota</taxon>
        <taxon>Viridiplantae</taxon>
        <taxon>Streptophyta</taxon>
        <taxon>Embryophyta</taxon>
        <taxon>Tracheophyta</taxon>
        <taxon>Spermatophyta</taxon>
        <taxon>Magnoliopsida</taxon>
        <taxon>eudicotyledons</taxon>
        <taxon>Gunneridae</taxon>
        <taxon>Pentapetalae</taxon>
        <taxon>rosids</taxon>
        <taxon>malvids</taxon>
        <taxon>Malvales</taxon>
        <taxon>Malvaceae</taxon>
        <taxon>Malvoideae</taxon>
        <taxon>Hibiscus</taxon>
    </lineage>
</organism>
<name>A0A6A3BUC2_HIBSY</name>
<keyword evidence="3" id="KW-1185">Reference proteome</keyword>
<dbReference type="InterPro" id="IPR029058">
    <property type="entry name" value="AB_hydrolase_fold"/>
</dbReference>
<dbReference type="GO" id="GO:0016747">
    <property type="term" value="F:acyltransferase activity, transferring groups other than amino-acyl groups"/>
    <property type="evidence" value="ECO:0007669"/>
    <property type="project" value="TreeGrafter"/>
</dbReference>
<evidence type="ECO:0000313" key="2">
    <source>
        <dbReference type="EMBL" id="KAE8719577.1"/>
    </source>
</evidence>
<dbReference type="AlphaFoldDB" id="A0A6A3BUC2"/>
<dbReference type="PRINTS" id="PR00724">
    <property type="entry name" value="CRBOXYPTASEC"/>
</dbReference>
<dbReference type="Pfam" id="PF00450">
    <property type="entry name" value="Peptidase_S10"/>
    <property type="match status" value="1"/>
</dbReference>
<gene>
    <name evidence="2" type="ORF">F3Y22_tig00109945pilonHSYRG00303</name>
</gene>
<dbReference type="GO" id="GO:0019748">
    <property type="term" value="P:secondary metabolic process"/>
    <property type="evidence" value="ECO:0007669"/>
    <property type="project" value="TreeGrafter"/>
</dbReference>
<accession>A0A6A3BUC2</accession>
<protein>
    <submittedName>
        <fullName evidence="2">Serine carboxypeptidase-like 15</fullName>
    </submittedName>
</protein>